<evidence type="ECO:0000313" key="6">
    <source>
        <dbReference type="Proteomes" id="UP000001880"/>
    </source>
</evidence>
<comment type="pathway">
    <text evidence="2">Organic acid metabolism; glycolate biosynthesis; glycolate from 2-phosphoglycolate: step 1/1.</text>
</comment>
<dbReference type="OrthoDB" id="9781769at2"/>
<proteinExistence type="inferred from homology"/>
<dbReference type="Pfam" id="PF00702">
    <property type="entry name" value="Hydrolase"/>
    <property type="match status" value="1"/>
</dbReference>
<dbReference type="eggNOG" id="COG0546">
    <property type="taxonomic scope" value="Bacteria"/>
</dbReference>
<dbReference type="InterPro" id="IPR036412">
    <property type="entry name" value="HAD-like_sf"/>
</dbReference>
<dbReference type="InterPro" id="IPR023214">
    <property type="entry name" value="HAD_sf"/>
</dbReference>
<keyword evidence="6" id="KW-1185">Reference proteome</keyword>
<dbReference type="InterPro" id="IPR023198">
    <property type="entry name" value="PGP-like_dom2"/>
</dbReference>
<dbReference type="PANTHER" id="PTHR43434">
    <property type="entry name" value="PHOSPHOGLYCOLATE PHOSPHATASE"/>
    <property type="match status" value="1"/>
</dbReference>
<dbReference type="GO" id="GO:0006281">
    <property type="term" value="P:DNA repair"/>
    <property type="evidence" value="ECO:0007669"/>
    <property type="project" value="TreeGrafter"/>
</dbReference>
<dbReference type="RefSeq" id="WP_012827811.1">
    <property type="nucleotide sequence ID" value="NC_013440.1"/>
</dbReference>
<evidence type="ECO:0000256" key="3">
    <source>
        <dbReference type="ARBA" id="ARBA00006171"/>
    </source>
</evidence>
<evidence type="ECO:0000313" key="5">
    <source>
        <dbReference type="EMBL" id="ACY15203.1"/>
    </source>
</evidence>
<comment type="catalytic activity">
    <reaction evidence="1">
        <text>2-phosphoglycolate + H2O = glycolate + phosphate</text>
        <dbReference type="Rhea" id="RHEA:14369"/>
        <dbReference type="ChEBI" id="CHEBI:15377"/>
        <dbReference type="ChEBI" id="CHEBI:29805"/>
        <dbReference type="ChEBI" id="CHEBI:43474"/>
        <dbReference type="ChEBI" id="CHEBI:58033"/>
        <dbReference type="EC" id="3.1.3.18"/>
    </reaction>
</comment>
<dbReference type="HOGENOM" id="CLU_045011_18_0_7"/>
<dbReference type="SUPFAM" id="SSF56784">
    <property type="entry name" value="HAD-like"/>
    <property type="match status" value="1"/>
</dbReference>
<dbReference type="GO" id="GO:0008967">
    <property type="term" value="F:phosphoglycolate phosphatase activity"/>
    <property type="evidence" value="ECO:0007669"/>
    <property type="project" value="UniProtKB-EC"/>
</dbReference>
<gene>
    <name evidence="5" type="ordered locus">Hoch_2672</name>
</gene>
<dbReference type="KEGG" id="hoh:Hoch_2672"/>
<evidence type="ECO:0000256" key="2">
    <source>
        <dbReference type="ARBA" id="ARBA00004818"/>
    </source>
</evidence>
<accession>D0LM25</accession>
<evidence type="ECO:0000256" key="1">
    <source>
        <dbReference type="ARBA" id="ARBA00000830"/>
    </source>
</evidence>
<dbReference type="InterPro" id="IPR050155">
    <property type="entry name" value="HAD-like_hydrolase_sf"/>
</dbReference>
<dbReference type="GO" id="GO:0005829">
    <property type="term" value="C:cytosol"/>
    <property type="evidence" value="ECO:0007669"/>
    <property type="project" value="TreeGrafter"/>
</dbReference>
<evidence type="ECO:0000256" key="4">
    <source>
        <dbReference type="ARBA" id="ARBA00013078"/>
    </source>
</evidence>
<protein>
    <recommendedName>
        <fullName evidence="4">phosphoglycolate phosphatase</fullName>
        <ecNumber evidence="4">3.1.3.18</ecNumber>
    </recommendedName>
</protein>
<organism evidence="5 6">
    <name type="scientific">Haliangium ochraceum (strain DSM 14365 / JCM 11303 / SMP-2)</name>
    <dbReference type="NCBI Taxonomy" id="502025"/>
    <lineage>
        <taxon>Bacteria</taxon>
        <taxon>Pseudomonadati</taxon>
        <taxon>Myxococcota</taxon>
        <taxon>Polyangia</taxon>
        <taxon>Haliangiales</taxon>
        <taxon>Kofleriaceae</taxon>
        <taxon>Haliangium</taxon>
    </lineage>
</organism>
<dbReference type="Gene3D" id="1.10.150.240">
    <property type="entry name" value="Putative phosphatase, domain 2"/>
    <property type="match status" value="1"/>
</dbReference>
<dbReference type="EC" id="3.1.3.18" evidence="4"/>
<sequence>MLYLFDIDGTILLSGGAGVAALDCVFREQHGIEAAMHGISPAGKTDPLIIAEVFERHLQRAPTADEIARILDAYAPVLRDTVRASEGYRLMPAVRETLAFLAGEPGVYLALATGNIRVAAQTKLERADLWKLFAVGGFGCDSEDRAQLVARAIERAREHSRVAYSDEEIVVVGDTVRDIAAARACRVRVLAVATGGQDRGTLAAAEPDAVFDTLAELPAWHRQQMAARGASS</sequence>
<name>D0LM25_HALO1</name>
<dbReference type="STRING" id="502025.Hoch_2672"/>
<dbReference type="EMBL" id="CP001804">
    <property type="protein sequence ID" value="ACY15203.1"/>
    <property type="molecule type" value="Genomic_DNA"/>
</dbReference>
<dbReference type="PANTHER" id="PTHR43434:SF1">
    <property type="entry name" value="PHOSPHOGLYCOLATE PHOSPHATASE"/>
    <property type="match status" value="1"/>
</dbReference>
<dbReference type="Gene3D" id="3.40.50.1000">
    <property type="entry name" value="HAD superfamily/HAD-like"/>
    <property type="match status" value="1"/>
</dbReference>
<comment type="similarity">
    <text evidence="3">Belongs to the HAD-like hydrolase superfamily. CbbY/CbbZ/Gph/YieH family.</text>
</comment>
<keyword evidence="5" id="KW-0378">Hydrolase</keyword>
<reference evidence="5 6" key="1">
    <citation type="journal article" date="2010" name="Stand. Genomic Sci.">
        <title>Complete genome sequence of Haliangium ochraceum type strain (SMP-2).</title>
        <authorList>
            <consortium name="US DOE Joint Genome Institute (JGI-PGF)"/>
            <person name="Ivanova N."/>
            <person name="Daum C."/>
            <person name="Lang E."/>
            <person name="Abt B."/>
            <person name="Kopitz M."/>
            <person name="Saunders E."/>
            <person name="Lapidus A."/>
            <person name="Lucas S."/>
            <person name="Glavina Del Rio T."/>
            <person name="Nolan M."/>
            <person name="Tice H."/>
            <person name="Copeland A."/>
            <person name="Cheng J.F."/>
            <person name="Chen F."/>
            <person name="Bruce D."/>
            <person name="Goodwin L."/>
            <person name="Pitluck S."/>
            <person name="Mavromatis K."/>
            <person name="Pati A."/>
            <person name="Mikhailova N."/>
            <person name="Chen A."/>
            <person name="Palaniappan K."/>
            <person name="Land M."/>
            <person name="Hauser L."/>
            <person name="Chang Y.J."/>
            <person name="Jeffries C.D."/>
            <person name="Detter J.C."/>
            <person name="Brettin T."/>
            <person name="Rohde M."/>
            <person name="Goker M."/>
            <person name="Bristow J."/>
            <person name="Markowitz V."/>
            <person name="Eisen J.A."/>
            <person name="Hugenholtz P."/>
            <person name="Kyrpides N.C."/>
            <person name="Klenk H.P."/>
        </authorList>
    </citation>
    <scope>NUCLEOTIDE SEQUENCE [LARGE SCALE GENOMIC DNA]</scope>
    <source>
        <strain evidence="6">DSM 14365 / CIP 107738 / JCM 11303 / AJ 13395 / SMP-2</strain>
    </source>
</reference>
<dbReference type="AlphaFoldDB" id="D0LM25"/>
<dbReference type="Proteomes" id="UP000001880">
    <property type="component" value="Chromosome"/>
</dbReference>